<feature type="transmembrane region" description="Helical" evidence="1">
    <location>
        <begin position="179"/>
        <end position="200"/>
    </location>
</feature>
<evidence type="ECO:0000256" key="1">
    <source>
        <dbReference type="SAM" id="Phobius"/>
    </source>
</evidence>
<reference evidence="2 3" key="1">
    <citation type="submission" date="2018-04" db="EMBL/GenBank/DDBJ databases">
        <title>Genomic Encyclopedia of Type Strains, Phase III (KMG-III): the genomes of soil and plant-associated and newly described type strains.</title>
        <authorList>
            <person name="Whitman W."/>
        </authorList>
    </citation>
    <scope>NUCLEOTIDE SEQUENCE [LARGE SCALE GENOMIC DNA]</scope>
    <source>
        <strain evidence="2 3">MA101b</strain>
    </source>
</reference>
<dbReference type="RefSeq" id="WP_056418698.1">
    <property type="nucleotide sequence ID" value="NZ_QAOG01000007.1"/>
</dbReference>
<keyword evidence="3" id="KW-1185">Reference proteome</keyword>
<accession>A0A2T5GH73</accession>
<feature type="transmembrane region" description="Helical" evidence="1">
    <location>
        <begin position="237"/>
        <end position="258"/>
    </location>
</feature>
<evidence type="ECO:0000313" key="3">
    <source>
        <dbReference type="Proteomes" id="UP000244189"/>
    </source>
</evidence>
<dbReference type="AlphaFoldDB" id="A0A2T5GH73"/>
<name>A0A2T5GH73_9SPHN</name>
<keyword evidence="1" id="KW-0812">Transmembrane</keyword>
<gene>
    <name evidence="2" type="ORF">C8J26_3532</name>
</gene>
<dbReference type="EMBL" id="QAOG01000007">
    <property type="protein sequence ID" value="PTQ58663.1"/>
    <property type="molecule type" value="Genomic_DNA"/>
</dbReference>
<dbReference type="GO" id="GO:0005886">
    <property type="term" value="C:plasma membrane"/>
    <property type="evidence" value="ECO:0007669"/>
    <property type="project" value="UniProtKB-SubCell"/>
</dbReference>
<evidence type="ECO:0000313" key="2">
    <source>
        <dbReference type="EMBL" id="PTQ58663.1"/>
    </source>
</evidence>
<keyword evidence="1" id="KW-1133">Transmembrane helix</keyword>
<dbReference type="PANTHER" id="PTHR43471">
    <property type="entry name" value="ABC TRANSPORTER PERMEASE"/>
    <property type="match status" value="1"/>
</dbReference>
<dbReference type="Proteomes" id="UP000244189">
    <property type="component" value="Unassembled WGS sequence"/>
</dbReference>
<sequence length="431" mass="47365">MTLWMHELRLLLRARLSVVALILMAILTAAAVTAGMVEISRQRTAIAAIPAAQSEDIAAVADYVDRTKDAGSAGYYSFHPTWDAPSPLAFAALGMRDVSPYILRVRALGLEAQIYDGDIFNPELALPGRFDFAFVLVFLAPLFVVALFHDLTSGEREAGRLRMLDALPRGGAKLLRRRMLLRIALLWAALAVPFLVAAVASGVGGAAIFAVLAVILAYLLFWTALAALVARLRWSSVANAATLAACWLVLVLVLPTLAHVAINRAVPIGQGAEIALAQREMVNRAWDIPRETTMRRFYAGHPEWADSAPLGSAFHYKWYFAFHQLGDESVATKVRAYRSGLERRDAAARMLGWVLPSVGVQALLTRLADTDVRAQLAYQDRVRAFHARLRNFYYGYLFRDRPFGRVDFGRAPIFAARMNTAGGSNEAADRP</sequence>
<dbReference type="PANTHER" id="PTHR43471:SF1">
    <property type="entry name" value="ABC TRANSPORTER PERMEASE PROTEIN NOSY-RELATED"/>
    <property type="match status" value="1"/>
</dbReference>
<feature type="transmembrane region" description="Helical" evidence="1">
    <location>
        <begin position="132"/>
        <end position="152"/>
    </location>
</feature>
<proteinExistence type="predicted"/>
<dbReference type="Pfam" id="PF12040">
    <property type="entry name" value="DUF3526"/>
    <property type="match status" value="1"/>
</dbReference>
<protein>
    <submittedName>
        <fullName evidence="2">ABC-2 type transport system permease protein</fullName>
    </submittedName>
</protein>
<dbReference type="GO" id="GO:0140359">
    <property type="term" value="F:ABC-type transporter activity"/>
    <property type="evidence" value="ECO:0007669"/>
    <property type="project" value="InterPro"/>
</dbReference>
<keyword evidence="1" id="KW-0472">Membrane</keyword>
<comment type="caution">
    <text evidence="2">The sequence shown here is derived from an EMBL/GenBank/DDBJ whole genome shotgun (WGS) entry which is preliminary data.</text>
</comment>
<organism evidence="2 3">
    <name type="scientific">Sphingomonas aurantiaca</name>
    <dbReference type="NCBI Taxonomy" id="185949"/>
    <lineage>
        <taxon>Bacteria</taxon>
        <taxon>Pseudomonadati</taxon>
        <taxon>Pseudomonadota</taxon>
        <taxon>Alphaproteobacteria</taxon>
        <taxon>Sphingomonadales</taxon>
        <taxon>Sphingomonadaceae</taxon>
        <taxon>Sphingomonas</taxon>
    </lineage>
</organism>
<dbReference type="Pfam" id="PF12679">
    <property type="entry name" value="ABC2_membrane_2"/>
    <property type="match status" value="1"/>
</dbReference>
<dbReference type="InterPro" id="IPR021913">
    <property type="entry name" value="DUF3526"/>
</dbReference>
<feature type="transmembrane region" description="Helical" evidence="1">
    <location>
        <begin position="206"/>
        <end position="230"/>
    </location>
</feature>